<proteinExistence type="predicted"/>
<dbReference type="EMBL" id="CM042041">
    <property type="protein sequence ID" value="KAI3713784.1"/>
    <property type="molecule type" value="Genomic_DNA"/>
</dbReference>
<protein>
    <submittedName>
        <fullName evidence="1">Uncharacterized protein</fullName>
    </submittedName>
</protein>
<keyword evidence="2" id="KW-1185">Reference proteome</keyword>
<comment type="caution">
    <text evidence="1">The sequence shown here is derived from an EMBL/GenBank/DDBJ whole genome shotgun (WGS) entry which is preliminary data.</text>
</comment>
<accession>A0ACB9AVV4</accession>
<gene>
    <name evidence="1" type="ORF">L1987_72370</name>
</gene>
<sequence>MPNLETQNLIPPSHHSPATTHHHHPPPPPPESTTIQSNPITSLILQPFQWLKMLSTELNPSFILGIFLIYGLSQGFSGSFFKVVTDYYWKDVQKVQPSKVQLFIGLYHIPWVMKPVWGLMTDVFPVMGYRRRPYFIVAGVVGVVAAAMVAEGGVRLGVAAALWCLIAIAAGMAIADVTIDACIARNSIEMKELAPDMQSLCGVCSSAGALVGFATSGFFVDHLGNGIILPDGAWLGVAAALWCLIAIAAGMAIADVTIDACIARNSIEMKELAPDMQSLCGVCSSAGALVGFATSGFFVDHLGPQIALGILAIPAASQILLGFVIYEKKTSDDLSTKKRQAIVNLGGALKGMYETIQFPEELVGIVHAIGALASIVGVLIYHKLLKDYPFRKLLLFVQLVYGLSGFLDLMFILRWNLALGLPDYLFVVMEECVSRVVTRVRWMPMIVLSTSLCPIGIEGTFFALLMSIDSFGSLSSKWGGAIILHVFHVTRTDFENLWFVILVRNLLRIATLGFIFLVPNATRFDVQNPCDILQSGSKSTDLETNSDSLQLLPLKERQEV</sequence>
<evidence type="ECO:0000313" key="1">
    <source>
        <dbReference type="EMBL" id="KAI3713784.1"/>
    </source>
</evidence>
<organism evidence="1 2">
    <name type="scientific">Smallanthus sonchifolius</name>
    <dbReference type="NCBI Taxonomy" id="185202"/>
    <lineage>
        <taxon>Eukaryota</taxon>
        <taxon>Viridiplantae</taxon>
        <taxon>Streptophyta</taxon>
        <taxon>Embryophyta</taxon>
        <taxon>Tracheophyta</taxon>
        <taxon>Spermatophyta</taxon>
        <taxon>Magnoliopsida</taxon>
        <taxon>eudicotyledons</taxon>
        <taxon>Gunneridae</taxon>
        <taxon>Pentapetalae</taxon>
        <taxon>asterids</taxon>
        <taxon>campanulids</taxon>
        <taxon>Asterales</taxon>
        <taxon>Asteraceae</taxon>
        <taxon>Asteroideae</taxon>
        <taxon>Heliantheae alliance</taxon>
        <taxon>Millerieae</taxon>
        <taxon>Smallanthus</taxon>
    </lineage>
</organism>
<reference evidence="2" key="1">
    <citation type="journal article" date="2022" name="Mol. Ecol. Resour.">
        <title>The genomes of chicory, endive, great burdock and yacon provide insights into Asteraceae palaeo-polyploidization history and plant inulin production.</title>
        <authorList>
            <person name="Fan W."/>
            <person name="Wang S."/>
            <person name="Wang H."/>
            <person name="Wang A."/>
            <person name="Jiang F."/>
            <person name="Liu H."/>
            <person name="Zhao H."/>
            <person name="Xu D."/>
            <person name="Zhang Y."/>
        </authorList>
    </citation>
    <scope>NUCLEOTIDE SEQUENCE [LARGE SCALE GENOMIC DNA]</scope>
    <source>
        <strain evidence="2">cv. Yunnan</strain>
    </source>
</reference>
<reference evidence="1 2" key="2">
    <citation type="journal article" date="2022" name="Mol. Ecol. Resour.">
        <title>The genomes of chicory, endive, great burdock and yacon provide insights into Asteraceae paleo-polyploidization history and plant inulin production.</title>
        <authorList>
            <person name="Fan W."/>
            <person name="Wang S."/>
            <person name="Wang H."/>
            <person name="Wang A."/>
            <person name="Jiang F."/>
            <person name="Liu H."/>
            <person name="Zhao H."/>
            <person name="Xu D."/>
            <person name="Zhang Y."/>
        </authorList>
    </citation>
    <scope>NUCLEOTIDE SEQUENCE [LARGE SCALE GENOMIC DNA]</scope>
    <source>
        <strain evidence="2">cv. Yunnan</strain>
        <tissue evidence="1">Leaves</tissue>
    </source>
</reference>
<name>A0ACB9AVV4_9ASTR</name>
<evidence type="ECO:0000313" key="2">
    <source>
        <dbReference type="Proteomes" id="UP001056120"/>
    </source>
</evidence>
<dbReference type="Proteomes" id="UP001056120">
    <property type="component" value="Linkage Group LG24"/>
</dbReference>